<dbReference type="NCBIfam" id="NF001159">
    <property type="entry name" value="PRK00150.1-3"/>
    <property type="match status" value="1"/>
</dbReference>
<dbReference type="InterPro" id="IPR036821">
    <property type="entry name" value="Peptide_deformylase_sf"/>
</dbReference>
<dbReference type="SUPFAM" id="SSF56420">
    <property type="entry name" value="Peptide deformylase"/>
    <property type="match status" value="1"/>
</dbReference>
<dbReference type="GO" id="GO:0006412">
    <property type="term" value="P:translation"/>
    <property type="evidence" value="ECO:0007669"/>
    <property type="project" value="UniProtKB-UniRule"/>
</dbReference>
<reference evidence="5" key="1">
    <citation type="submission" date="2021-06" db="EMBL/GenBank/DDBJ databases">
        <title>44 bacteria genomes isolated from Dapeng, Shenzhen.</title>
        <authorList>
            <person name="Zheng W."/>
            <person name="Yu S."/>
            <person name="Huang Y."/>
        </authorList>
    </citation>
    <scope>NUCLEOTIDE SEQUENCE</scope>
    <source>
        <strain evidence="5">DP5N28-2</strain>
    </source>
</reference>
<dbReference type="EMBL" id="JAHVHU010000020">
    <property type="protein sequence ID" value="MBY5959933.1"/>
    <property type="molecule type" value="Genomic_DNA"/>
</dbReference>
<comment type="cofactor">
    <cofactor evidence="4">
        <name>Fe(2+)</name>
        <dbReference type="ChEBI" id="CHEBI:29033"/>
    </cofactor>
    <text evidence="4">Binds 1 Fe(2+) ion.</text>
</comment>
<comment type="similarity">
    <text evidence="1 4">Belongs to the polypeptide deformylase family.</text>
</comment>
<organism evidence="5 6">
    <name type="scientific">Membranihabitans marinus</name>
    <dbReference type="NCBI Taxonomy" id="1227546"/>
    <lineage>
        <taxon>Bacteria</taxon>
        <taxon>Pseudomonadati</taxon>
        <taxon>Bacteroidota</taxon>
        <taxon>Saprospiria</taxon>
        <taxon>Saprospirales</taxon>
        <taxon>Saprospiraceae</taxon>
        <taxon>Membranihabitans</taxon>
    </lineage>
</organism>
<comment type="caution">
    <text evidence="5">The sequence shown here is derived from an EMBL/GenBank/DDBJ whole genome shotgun (WGS) entry which is preliminary data.</text>
</comment>
<dbReference type="NCBIfam" id="TIGR00079">
    <property type="entry name" value="pept_deformyl"/>
    <property type="match status" value="1"/>
</dbReference>
<dbReference type="GO" id="GO:0042586">
    <property type="term" value="F:peptide deformylase activity"/>
    <property type="evidence" value="ECO:0007669"/>
    <property type="project" value="UniProtKB-UniRule"/>
</dbReference>
<name>A0A953HS53_9BACT</name>
<evidence type="ECO:0000313" key="6">
    <source>
        <dbReference type="Proteomes" id="UP000753961"/>
    </source>
</evidence>
<protein>
    <recommendedName>
        <fullName evidence="4">Peptide deformylase</fullName>
        <shortName evidence="4">PDF</shortName>
        <ecNumber evidence="4">3.5.1.88</ecNumber>
    </recommendedName>
    <alternativeName>
        <fullName evidence="4">Polypeptide deformylase</fullName>
    </alternativeName>
</protein>
<dbReference type="AlphaFoldDB" id="A0A953HS53"/>
<dbReference type="PANTHER" id="PTHR10458:SF22">
    <property type="entry name" value="PEPTIDE DEFORMYLASE"/>
    <property type="match status" value="1"/>
</dbReference>
<feature type="binding site" evidence="4">
    <location>
        <position position="144"/>
    </location>
    <ligand>
        <name>Fe cation</name>
        <dbReference type="ChEBI" id="CHEBI:24875"/>
    </ligand>
</feature>
<keyword evidence="6" id="KW-1185">Reference proteome</keyword>
<dbReference type="Gene3D" id="3.90.45.10">
    <property type="entry name" value="Peptide deformylase"/>
    <property type="match status" value="1"/>
</dbReference>
<proteinExistence type="inferred from homology"/>
<dbReference type="InterPro" id="IPR023635">
    <property type="entry name" value="Peptide_deformylase"/>
</dbReference>
<gene>
    <name evidence="4 5" type="primary">def</name>
    <name evidence="5" type="ORF">KUV50_17405</name>
</gene>
<feature type="active site" evidence="4">
    <location>
        <position position="141"/>
    </location>
</feature>
<dbReference type="Proteomes" id="UP000753961">
    <property type="component" value="Unassembled WGS sequence"/>
</dbReference>
<evidence type="ECO:0000313" key="5">
    <source>
        <dbReference type="EMBL" id="MBY5959933.1"/>
    </source>
</evidence>
<evidence type="ECO:0000256" key="2">
    <source>
        <dbReference type="ARBA" id="ARBA00022723"/>
    </source>
</evidence>
<keyword evidence="4" id="KW-0648">Protein biosynthesis</keyword>
<sequence>MKLPIYAYGHPVLKKVGKPVETMDDSLKAFINDMWDTMYHASGVGLAAPQVGASKRIFVVDTVQIMDDDEKDKGIKQVFINPEKLEESGTEYAYEEGCLSIPDIRADVHRQQRIKLSYLDENFEEQTAVFEGLNARVIQHEYDHLDGVLFVERINPLKRNILRRKLDKIRKGKVKVDYPMEFV</sequence>
<dbReference type="EC" id="3.5.1.88" evidence="4"/>
<keyword evidence="4" id="KW-0408">Iron</keyword>
<dbReference type="GO" id="GO:0046872">
    <property type="term" value="F:metal ion binding"/>
    <property type="evidence" value="ECO:0007669"/>
    <property type="project" value="UniProtKB-KW"/>
</dbReference>
<comment type="catalytic activity">
    <reaction evidence="4">
        <text>N-terminal N-formyl-L-methionyl-[peptide] + H2O = N-terminal L-methionyl-[peptide] + formate</text>
        <dbReference type="Rhea" id="RHEA:24420"/>
        <dbReference type="Rhea" id="RHEA-COMP:10639"/>
        <dbReference type="Rhea" id="RHEA-COMP:10640"/>
        <dbReference type="ChEBI" id="CHEBI:15377"/>
        <dbReference type="ChEBI" id="CHEBI:15740"/>
        <dbReference type="ChEBI" id="CHEBI:49298"/>
        <dbReference type="ChEBI" id="CHEBI:64731"/>
        <dbReference type="EC" id="3.5.1.88"/>
    </reaction>
</comment>
<dbReference type="PANTHER" id="PTHR10458">
    <property type="entry name" value="PEPTIDE DEFORMYLASE"/>
    <property type="match status" value="1"/>
</dbReference>
<accession>A0A953HS53</accession>
<dbReference type="PRINTS" id="PR01576">
    <property type="entry name" value="PDEFORMYLASE"/>
</dbReference>
<keyword evidence="2 4" id="KW-0479">Metal-binding</keyword>
<feature type="binding site" evidence="4">
    <location>
        <position position="140"/>
    </location>
    <ligand>
        <name>Fe cation</name>
        <dbReference type="ChEBI" id="CHEBI:24875"/>
    </ligand>
</feature>
<comment type="function">
    <text evidence="4">Removes the formyl group from the N-terminal Met of newly synthesized proteins. Requires at least a dipeptide for an efficient rate of reaction. N-terminal L-methionine is a prerequisite for activity but the enzyme has broad specificity at other positions.</text>
</comment>
<dbReference type="Pfam" id="PF01327">
    <property type="entry name" value="Pep_deformylase"/>
    <property type="match status" value="1"/>
</dbReference>
<evidence type="ECO:0000256" key="3">
    <source>
        <dbReference type="ARBA" id="ARBA00022801"/>
    </source>
</evidence>
<evidence type="ECO:0000256" key="1">
    <source>
        <dbReference type="ARBA" id="ARBA00010759"/>
    </source>
</evidence>
<dbReference type="PIRSF" id="PIRSF004749">
    <property type="entry name" value="Pep_def"/>
    <property type="match status" value="1"/>
</dbReference>
<evidence type="ECO:0000256" key="4">
    <source>
        <dbReference type="HAMAP-Rule" id="MF_00163"/>
    </source>
</evidence>
<dbReference type="RefSeq" id="WP_222581470.1">
    <property type="nucleotide sequence ID" value="NZ_JAHVHU010000020.1"/>
</dbReference>
<dbReference type="HAMAP" id="MF_00163">
    <property type="entry name" value="Pep_deformylase"/>
    <property type="match status" value="1"/>
</dbReference>
<feature type="binding site" evidence="4">
    <location>
        <position position="98"/>
    </location>
    <ligand>
        <name>Fe cation</name>
        <dbReference type="ChEBI" id="CHEBI:24875"/>
    </ligand>
</feature>
<dbReference type="CDD" id="cd00487">
    <property type="entry name" value="Pep_deformylase"/>
    <property type="match status" value="1"/>
</dbReference>
<keyword evidence="3 4" id="KW-0378">Hydrolase</keyword>